<reference evidence="2 3" key="1">
    <citation type="journal article" date="2007" name="Nature">
        <title>Light stimulates growth of proteorhodopsin-containing marine Flavobacteria.</title>
        <authorList>
            <person name="Gomez-Consarnau L."/>
            <person name="Gonzalez J.M."/>
            <person name="Coll-Llado M."/>
            <person name="Gourdon P."/>
            <person name="Pascher T."/>
            <person name="Neutze R."/>
            <person name="Pedros-Alio C."/>
            <person name="Pinhassi J."/>
        </authorList>
    </citation>
    <scope>NUCLEOTIDE SEQUENCE [LARGE SCALE GENOMIC DNA]</scope>
    <source>
        <strain evidence="2 3">MED217</strain>
    </source>
</reference>
<comment type="caution">
    <text evidence="2">The sequence shown here is derived from an EMBL/GenBank/DDBJ whole genome shotgun (WGS) entry which is preliminary data.</text>
</comment>
<keyword evidence="2" id="KW-0808">Transferase</keyword>
<dbReference type="EMBL" id="AANC01000001">
    <property type="protein sequence ID" value="EAQ50768.1"/>
    <property type="molecule type" value="Genomic_DNA"/>
</dbReference>
<dbReference type="GO" id="GO:0044010">
    <property type="term" value="P:single-species biofilm formation"/>
    <property type="evidence" value="ECO:0007669"/>
    <property type="project" value="TreeGrafter"/>
</dbReference>
<dbReference type="InterPro" id="IPR029044">
    <property type="entry name" value="Nucleotide-diphossugar_trans"/>
</dbReference>
<evidence type="ECO:0000313" key="2">
    <source>
        <dbReference type="EMBL" id="EAQ50768.1"/>
    </source>
</evidence>
<dbReference type="STRING" id="398720.MED217_14535"/>
<dbReference type="HOGENOM" id="CLU_025996_25_1_10"/>
<dbReference type="AlphaFoldDB" id="A3XGI1"/>
<dbReference type="InterPro" id="IPR001173">
    <property type="entry name" value="Glyco_trans_2-like"/>
</dbReference>
<dbReference type="PANTHER" id="PTHR43685:SF2">
    <property type="entry name" value="GLYCOSYLTRANSFERASE 2-LIKE DOMAIN-CONTAINING PROTEIN"/>
    <property type="match status" value="1"/>
</dbReference>
<dbReference type="InterPro" id="IPR050834">
    <property type="entry name" value="Glycosyltransf_2"/>
</dbReference>
<dbReference type="Pfam" id="PF00535">
    <property type="entry name" value="Glycos_transf_2"/>
    <property type="match status" value="1"/>
</dbReference>
<organism evidence="2 3">
    <name type="scientific">Leeuwenhoekiella blandensis (strain CECT 7118 / CCUG 51940 / KCTC 22103 / MED217)</name>
    <name type="common">Flavobacterium sp. (strain MED217)</name>
    <dbReference type="NCBI Taxonomy" id="398720"/>
    <lineage>
        <taxon>Bacteria</taxon>
        <taxon>Pseudomonadati</taxon>
        <taxon>Bacteroidota</taxon>
        <taxon>Flavobacteriia</taxon>
        <taxon>Flavobacteriales</taxon>
        <taxon>Flavobacteriaceae</taxon>
        <taxon>Leeuwenhoekiella</taxon>
    </lineage>
</organism>
<feature type="domain" description="Glycosyltransferase 2-like" evidence="1">
    <location>
        <begin position="25"/>
        <end position="154"/>
    </location>
</feature>
<protein>
    <submittedName>
        <fullName evidence="2">Glycosyl transferase</fullName>
    </submittedName>
</protein>
<evidence type="ECO:0000259" key="1">
    <source>
        <dbReference type="Pfam" id="PF00535"/>
    </source>
</evidence>
<evidence type="ECO:0000313" key="3">
    <source>
        <dbReference type="Proteomes" id="UP000001601"/>
    </source>
</evidence>
<dbReference type="eggNOG" id="COG1216">
    <property type="taxonomic scope" value="Bacteria"/>
</dbReference>
<dbReference type="CDD" id="cd00761">
    <property type="entry name" value="Glyco_tranf_GTA_type"/>
    <property type="match status" value="1"/>
</dbReference>
<dbReference type="Proteomes" id="UP000001601">
    <property type="component" value="Unassembled WGS sequence"/>
</dbReference>
<name>A3XGI1_LEEBM</name>
<gene>
    <name evidence="2" type="ORF">MED217_14535</name>
</gene>
<sequence length="302" mass="35632">MVFRNNYKKIYLSETFKDTYIKVISIIIPCYNQGEFISDCIKSVKNQSYTDWECIVINDGSTDYSKIVIEEEIANDNRFVLINQENKGLSTARNIGIALATGKYILPLDADDRIDKNFISKSFEVLSNNPDIKLVYTLTEFFGNIQGVWKLPSYSQKQLSRNNIIPCTAVFKKEDWVEVGGYDDNLIYGWEDWDFWIGLLKGGGRVFQIKEVLFYYRKKENSMLNAMTKKHMEYSLNYLSIKHADFFVRHYGSFKKLEETIFNLEDRQFRLFSSKRFVLDLFFRKFLHLALFSKYDKLHKSE</sequence>
<dbReference type="PANTHER" id="PTHR43685">
    <property type="entry name" value="GLYCOSYLTRANSFERASE"/>
    <property type="match status" value="1"/>
</dbReference>
<keyword evidence="3" id="KW-1185">Reference proteome</keyword>
<dbReference type="SUPFAM" id="SSF53448">
    <property type="entry name" value="Nucleotide-diphospho-sugar transferases"/>
    <property type="match status" value="1"/>
</dbReference>
<accession>A3XGI1</accession>
<proteinExistence type="predicted"/>
<dbReference type="GO" id="GO:0016740">
    <property type="term" value="F:transferase activity"/>
    <property type="evidence" value="ECO:0007669"/>
    <property type="project" value="UniProtKB-KW"/>
</dbReference>
<dbReference type="Gene3D" id="3.90.550.10">
    <property type="entry name" value="Spore Coat Polysaccharide Biosynthesis Protein SpsA, Chain A"/>
    <property type="match status" value="1"/>
</dbReference>